<dbReference type="SUPFAM" id="SSF46785">
    <property type="entry name" value="Winged helix' DNA-binding domain"/>
    <property type="match status" value="1"/>
</dbReference>
<dbReference type="CDD" id="cd08422">
    <property type="entry name" value="PBP2_CrgA_like"/>
    <property type="match status" value="1"/>
</dbReference>
<accession>A0ABS7YIF8</accession>
<evidence type="ECO:0000256" key="3">
    <source>
        <dbReference type="ARBA" id="ARBA00023125"/>
    </source>
</evidence>
<name>A0ABS7YIF8_9VIBR</name>
<keyword evidence="3" id="KW-0238">DNA-binding</keyword>
<keyword evidence="4" id="KW-0804">Transcription</keyword>
<dbReference type="PANTHER" id="PTHR30537">
    <property type="entry name" value="HTH-TYPE TRANSCRIPTIONAL REGULATOR"/>
    <property type="match status" value="1"/>
</dbReference>
<dbReference type="InterPro" id="IPR058163">
    <property type="entry name" value="LysR-type_TF_proteobact-type"/>
</dbReference>
<keyword evidence="7" id="KW-1185">Reference proteome</keyword>
<evidence type="ECO:0000256" key="2">
    <source>
        <dbReference type="ARBA" id="ARBA00023015"/>
    </source>
</evidence>
<evidence type="ECO:0000256" key="1">
    <source>
        <dbReference type="ARBA" id="ARBA00009437"/>
    </source>
</evidence>
<dbReference type="Proteomes" id="UP001199044">
    <property type="component" value="Unassembled WGS sequence"/>
</dbReference>
<dbReference type="SUPFAM" id="SSF53850">
    <property type="entry name" value="Periplasmic binding protein-like II"/>
    <property type="match status" value="1"/>
</dbReference>
<keyword evidence="2" id="KW-0805">Transcription regulation</keyword>
<reference evidence="7" key="1">
    <citation type="submission" date="2023-07" db="EMBL/GenBank/DDBJ databases">
        <title>Molecular identification of indigenous halophilic bacteria isolated from red sea cost, biodegradation of synthetic dyes and assessment of degraded metabolite toxicity.</title>
        <authorList>
            <person name="Chaieb K."/>
            <person name="Altayb H.N."/>
        </authorList>
    </citation>
    <scope>NUCLEOTIDE SEQUENCE [LARGE SCALE GENOMIC DNA]</scope>
    <source>
        <strain evidence="7">K20</strain>
    </source>
</reference>
<comment type="similarity">
    <text evidence="1">Belongs to the LysR transcriptional regulatory family.</text>
</comment>
<organism evidence="6 7">
    <name type="scientific">Vibrio tritonius</name>
    <dbReference type="NCBI Taxonomy" id="1435069"/>
    <lineage>
        <taxon>Bacteria</taxon>
        <taxon>Pseudomonadati</taxon>
        <taxon>Pseudomonadota</taxon>
        <taxon>Gammaproteobacteria</taxon>
        <taxon>Vibrionales</taxon>
        <taxon>Vibrionaceae</taxon>
        <taxon>Vibrio</taxon>
    </lineage>
</organism>
<dbReference type="Gene3D" id="1.10.10.10">
    <property type="entry name" value="Winged helix-like DNA-binding domain superfamily/Winged helix DNA-binding domain"/>
    <property type="match status" value="1"/>
</dbReference>
<evidence type="ECO:0000313" key="7">
    <source>
        <dbReference type="Proteomes" id="UP001199044"/>
    </source>
</evidence>
<gene>
    <name evidence="6" type="ORF">LDJ79_05000</name>
</gene>
<dbReference type="PANTHER" id="PTHR30537:SF5">
    <property type="entry name" value="HTH-TYPE TRANSCRIPTIONAL ACTIVATOR TTDR-RELATED"/>
    <property type="match status" value="1"/>
</dbReference>
<dbReference type="EMBL" id="JAIWIU010000027">
    <property type="protein sequence ID" value="MCA2015460.1"/>
    <property type="molecule type" value="Genomic_DNA"/>
</dbReference>
<protein>
    <submittedName>
        <fullName evidence="6">LysR family transcriptional regulator</fullName>
    </submittedName>
</protein>
<dbReference type="PROSITE" id="PS50931">
    <property type="entry name" value="HTH_LYSR"/>
    <property type="match status" value="1"/>
</dbReference>
<feature type="domain" description="HTH lysR-type" evidence="5">
    <location>
        <begin position="1"/>
        <end position="59"/>
    </location>
</feature>
<evidence type="ECO:0000256" key="4">
    <source>
        <dbReference type="ARBA" id="ARBA00023163"/>
    </source>
</evidence>
<dbReference type="InterPro" id="IPR005119">
    <property type="entry name" value="LysR_subst-bd"/>
</dbReference>
<dbReference type="InterPro" id="IPR036388">
    <property type="entry name" value="WH-like_DNA-bd_sf"/>
</dbReference>
<dbReference type="Pfam" id="PF03466">
    <property type="entry name" value="LysR_substrate"/>
    <property type="match status" value="1"/>
</dbReference>
<dbReference type="Pfam" id="PF00126">
    <property type="entry name" value="HTH_1"/>
    <property type="match status" value="1"/>
</dbReference>
<dbReference type="InterPro" id="IPR000847">
    <property type="entry name" value="LysR_HTH_N"/>
</dbReference>
<sequence>MNFIKSVEAFTLAVEKGNFTNAANTLDITPSMLAREIRELEHYLGCKLLHRTTRKQGLTIAGERYYRYCVEMLAIKKQAQDEIHQLNGDVVGNIRMSSPVAFGNKILSPVLAQFLLQYPNVNIDLMLCDRRVDLIEENIQIAVRVGQIIDDGLVAYKLPPYQQTIVASPQYLEDCGQPQTPEELGEHNCISFSQWHAHQYWLFEKNKQIHKVRITPRLLSNTGESIRQSALNGLGIAVHSTVILAEDIEQGRLIRILPDYEIAPQPINILRPPMNPVTPAIDTLIHFMLDKITPSPVVI</sequence>
<dbReference type="Gene3D" id="3.40.190.290">
    <property type="match status" value="1"/>
</dbReference>
<dbReference type="RefSeq" id="WP_225249801.1">
    <property type="nucleotide sequence ID" value="NZ_JAIWIU010000027.1"/>
</dbReference>
<evidence type="ECO:0000259" key="5">
    <source>
        <dbReference type="PROSITE" id="PS50931"/>
    </source>
</evidence>
<proteinExistence type="inferred from homology"/>
<evidence type="ECO:0000313" key="6">
    <source>
        <dbReference type="EMBL" id="MCA2015460.1"/>
    </source>
</evidence>
<dbReference type="InterPro" id="IPR036390">
    <property type="entry name" value="WH_DNA-bd_sf"/>
</dbReference>
<comment type="caution">
    <text evidence="6">The sequence shown here is derived from an EMBL/GenBank/DDBJ whole genome shotgun (WGS) entry which is preliminary data.</text>
</comment>